<feature type="domain" description="EcoEI R protein C-terminal" evidence="1">
    <location>
        <begin position="11"/>
        <end position="63"/>
    </location>
</feature>
<dbReference type="AlphaFoldDB" id="A0A433VJ48"/>
<name>A0A433VJ48_9CYAN</name>
<dbReference type="Pfam" id="PF08463">
    <property type="entry name" value="EcoEI_R_C"/>
    <property type="match status" value="1"/>
</dbReference>
<reference evidence="2" key="2">
    <citation type="journal article" date="2019" name="Genome Biol. Evol.">
        <title>Day and night: Metabolic profiles and evolutionary relationships of six axenic non-marine cyanobacteria.</title>
        <authorList>
            <person name="Will S.E."/>
            <person name="Henke P."/>
            <person name="Boedeker C."/>
            <person name="Huang S."/>
            <person name="Brinkmann H."/>
            <person name="Rohde M."/>
            <person name="Jarek M."/>
            <person name="Friedl T."/>
            <person name="Seufert S."/>
            <person name="Schumacher M."/>
            <person name="Overmann J."/>
            <person name="Neumann-Schaal M."/>
            <person name="Petersen J."/>
        </authorList>
    </citation>
    <scope>NUCLEOTIDE SEQUENCE [LARGE SCALE GENOMIC DNA]</scope>
    <source>
        <strain evidence="2">PCC 7102</strain>
    </source>
</reference>
<dbReference type="GO" id="GO:0003824">
    <property type="term" value="F:catalytic activity"/>
    <property type="evidence" value="ECO:0007669"/>
    <property type="project" value="InterPro"/>
</dbReference>
<proteinExistence type="predicted"/>
<protein>
    <recommendedName>
        <fullName evidence="1">EcoEI R protein C-terminal domain-containing protein</fullName>
    </recommendedName>
</protein>
<keyword evidence="3" id="KW-1185">Reference proteome</keyword>
<organism evidence="2 3">
    <name type="scientific">Dulcicalothrix desertica PCC 7102</name>
    <dbReference type="NCBI Taxonomy" id="232991"/>
    <lineage>
        <taxon>Bacteria</taxon>
        <taxon>Bacillati</taxon>
        <taxon>Cyanobacteriota</taxon>
        <taxon>Cyanophyceae</taxon>
        <taxon>Nostocales</taxon>
        <taxon>Calotrichaceae</taxon>
        <taxon>Dulcicalothrix</taxon>
    </lineage>
</organism>
<dbReference type="GO" id="GO:0003677">
    <property type="term" value="F:DNA binding"/>
    <property type="evidence" value="ECO:0007669"/>
    <property type="project" value="InterPro"/>
</dbReference>
<evidence type="ECO:0000313" key="2">
    <source>
        <dbReference type="EMBL" id="RUT06085.1"/>
    </source>
</evidence>
<dbReference type="EMBL" id="RSCL01000007">
    <property type="protein sequence ID" value="RUT06085.1"/>
    <property type="molecule type" value="Genomic_DNA"/>
</dbReference>
<gene>
    <name evidence="2" type="ORF">DSM106972_032910</name>
</gene>
<accession>A0A433VJ48</accession>
<sequence length="155" mass="17169">MLYGSEVVESLEQFQQVYGAVNIKSFIPRLVGLDRSSAKQAFNKYLQTQNFNANQIRFVDMIAVDPTQGQRTTSGNGLIGGSGQILAQPDAKLVVAANGGSDLIYVPDNDVEVVAQASWLCSTFVWWAMPTLFRRLCSKKSLLFYHRDALDTESI</sequence>
<dbReference type="Proteomes" id="UP000271624">
    <property type="component" value="Unassembled WGS sequence"/>
</dbReference>
<reference evidence="2" key="1">
    <citation type="submission" date="2018-12" db="EMBL/GenBank/DDBJ databases">
        <authorList>
            <person name="Will S."/>
            <person name="Neumann-Schaal M."/>
            <person name="Henke P."/>
        </authorList>
    </citation>
    <scope>NUCLEOTIDE SEQUENCE</scope>
    <source>
        <strain evidence="2">PCC 7102</strain>
    </source>
</reference>
<dbReference type="InterPro" id="IPR013670">
    <property type="entry name" value="EcoEI_R_C_dom"/>
</dbReference>
<evidence type="ECO:0000259" key="1">
    <source>
        <dbReference type="Pfam" id="PF08463"/>
    </source>
</evidence>
<comment type="caution">
    <text evidence="2">The sequence shown here is derived from an EMBL/GenBank/DDBJ whole genome shotgun (WGS) entry which is preliminary data.</text>
</comment>
<evidence type="ECO:0000313" key="3">
    <source>
        <dbReference type="Proteomes" id="UP000271624"/>
    </source>
</evidence>
<dbReference type="GO" id="GO:0006304">
    <property type="term" value="P:DNA modification"/>
    <property type="evidence" value="ECO:0007669"/>
    <property type="project" value="InterPro"/>
</dbReference>